<dbReference type="AlphaFoldDB" id="A0A7U7IZS5"/>
<comment type="caution">
    <text evidence="2">The sequence shown here is derived from an EMBL/GenBank/DDBJ whole genome shotgun (WGS) entry which is preliminary data.</text>
</comment>
<sequence>MVSGIRYDQDDALHGKRGKQGTRKSDLWRVEYAAGYVL</sequence>
<gene>
    <name evidence="2" type="ORF">SACS_0162</name>
</gene>
<evidence type="ECO:0000256" key="1">
    <source>
        <dbReference type="SAM" id="MobiDB-lite"/>
    </source>
</evidence>
<feature type="region of interest" description="Disordered" evidence="1">
    <location>
        <begin position="1"/>
        <end position="22"/>
    </location>
</feature>
<reference evidence="2 3" key="1">
    <citation type="journal article" date="2014" name="Genome Biol. Evol.">
        <title>Acetic acid bacteria genomes reveal functional traits for adaptation to life in insect guts.</title>
        <authorList>
            <person name="Chouaia B."/>
            <person name="Gaiarsa S."/>
            <person name="Crotti E."/>
            <person name="Comandatore F."/>
            <person name="Degli Esposti M."/>
            <person name="Ricci I."/>
            <person name="Alma A."/>
            <person name="Favia G."/>
            <person name="Bandi C."/>
            <person name="Daffonchio D."/>
        </authorList>
    </citation>
    <scope>NUCLEOTIDE SEQUENCE [LARGE SCALE GENOMIC DNA]</scope>
    <source>
        <strain evidence="3">AM169</strain>
    </source>
</reference>
<accession>A0A7U7IZS5</accession>
<reference evidence="2 3" key="2">
    <citation type="journal article" date="2014" name="PLoS ONE">
        <title>Evolution of mitochondria reconstructed from the energy metabolism of living bacteria.</title>
        <authorList>
            <person name="Degli Esposti M."/>
            <person name="Chouaia B."/>
            <person name="Comandatore F."/>
            <person name="Crotti E."/>
            <person name="Sassera D."/>
            <person name="Lievens P.M."/>
            <person name="Daffonchio D."/>
            <person name="Bandi C."/>
        </authorList>
    </citation>
    <scope>NUCLEOTIDE SEQUENCE [LARGE SCALE GENOMIC DNA]</scope>
    <source>
        <strain evidence="3">AM169</strain>
    </source>
</reference>
<protein>
    <submittedName>
        <fullName evidence="2">Uncharacterized protein</fullName>
    </submittedName>
</protein>
<proteinExistence type="predicted"/>
<dbReference type="Proteomes" id="UP000027590">
    <property type="component" value="Unassembled WGS sequence"/>
</dbReference>
<dbReference type="EMBL" id="CBLY010000002">
    <property type="protein sequence ID" value="CDG32900.1"/>
    <property type="molecule type" value="Genomic_DNA"/>
</dbReference>
<name>A0A7U7IZS5_9PROT</name>
<evidence type="ECO:0000313" key="2">
    <source>
        <dbReference type="EMBL" id="CDG32900.1"/>
    </source>
</evidence>
<evidence type="ECO:0000313" key="3">
    <source>
        <dbReference type="Proteomes" id="UP000027590"/>
    </source>
</evidence>
<organism evidence="2 3">
    <name type="scientific">Parasaccharibacter apium</name>
    <dbReference type="NCBI Taxonomy" id="1510841"/>
    <lineage>
        <taxon>Bacteria</taxon>
        <taxon>Pseudomonadati</taxon>
        <taxon>Pseudomonadota</taxon>
        <taxon>Alphaproteobacteria</taxon>
        <taxon>Acetobacterales</taxon>
        <taxon>Acetobacteraceae</taxon>
        <taxon>Parasaccharibacter</taxon>
    </lineage>
</organism>